<dbReference type="Proteomes" id="UP000183809">
    <property type="component" value="Unassembled WGS sequence"/>
</dbReference>
<dbReference type="OrthoDB" id="2832510at2759"/>
<name>A0A1J9RXE8_9PEZI</name>
<dbReference type="RefSeq" id="XP_020128768.1">
    <property type="nucleotide sequence ID" value="XM_020275013.1"/>
</dbReference>
<evidence type="ECO:0000313" key="2">
    <source>
        <dbReference type="EMBL" id="OJD32508.1"/>
    </source>
</evidence>
<dbReference type="PROSITE" id="PS51186">
    <property type="entry name" value="GNAT"/>
    <property type="match status" value="1"/>
</dbReference>
<dbReference type="Gene3D" id="3.40.630.30">
    <property type="match status" value="1"/>
</dbReference>
<accession>A0A1J9RXE8</accession>
<dbReference type="InterPro" id="IPR000182">
    <property type="entry name" value="GNAT_dom"/>
</dbReference>
<dbReference type="GO" id="GO:0016747">
    <property type="term" value="F:acyltransferase activity, transferring groups other than amino-acyl groups"/>
    <property type="evidence" value="ECO:0007669"/>
    <property type="project" value="InterPro"/>
</dbReference>
<evidence type="ECO:0000313" key="3">
    <source>
        <dbReference type="Proteomes" id="UP000183809"/>
    </source>
</evidence>
<dbReference type="STRING" id="236234.A0A1J9RXE8"/>
<dbReference type="InterPro" id="IPR052523">
    <property type="entry name" value="Trichothecene_AcTrans"/>
</dbReference>
<reference evidence="2 3" key="1">
    <citation type="submission" date="2016-10" db="EMBL/GenBank/DDBJ databases">
        <title>Proteomics and genomics reveal pathogen-plant mechanisms compatible with a hemibiotrophic lifestyle of Diplodia corticola.</title>
        <authorList>
            <person name="Fernandes I."/>
            <person name="De Jonge R."/>
            <person name="Van De Peer Y."/>
            <person name="Devreese B."/>
            <person name="Alves A."/>
            <person name="Esteves A.C."/>
        </authorList>
    </citation>
    <scope>NUCLEOTIDE SEQUENCE [LARGE SCALE GENOMIC DNA]</scope>
    <source>
        <strain evidence="2 3">CBS 112549</strain>
    </source>
</reference>
<dbReference type="AlphaFoldDB" id="A0A1J9RXE8"/>
<dbReference type="EMBL" id="MNUE01000037">
    <property type="protein sequence ID" value="OJD32508.1"/>
    <property type="molecule type" value="Genomic_DNA"/>
</dbReference>
<gene>
    <name evidence="2" type="ORF">BKCO1_37000134</name>
</gene>
<dbReference type="Pfam" id="PF00583">
    <property type="entry name" value="Acetyltransf_1"/>
    <property type="match status" value="1"/>
</dbReference>
<dbReference type="GeneID" id="31015274"/>
<dbReference type="PANTHER" id="PTHR42791">
    <property type="entry name" value="GNAT FAMILY ACETYLTRANSFERASE"/>
    <property type="match status" value="1"/>
</dbReference>
<organism evidence="2 3">
    <name type="scientific">Diplodia corticola</name>
    <dbReference type="NCBI Taxonomy" id="236234"/>
    <lineage>
        <taxon>Eukaryota</taxon>
        <taxon>Fungi</taxon>
        <taxon>Dikarya</taxon>
        <taxon>Ascomycota</taxon>
        <taxon>Pezizomycotina</taxon>
        <taxon>Dothideomycetes</taxon>
        <taxon>Dothideomycetes incertae sedis</taxon>
        <taxon>Botryosphaeriales</taxon>
        <taxon>Botryosphaeriaceae</taxon>
        <taxon>Diplodia</taxon>
    </lineage>
</organism>
<dbReference type="SUPFAM" id="SSF55729">
    <property type="entry name" value="Acyl-CoA N-acyltransferases (Nat)"/>
    <property type="match status" value="1"/>
</dbReference>
<sequence>MPAATPHHTLHPVTPSDTPALMAVGAAAFEHDLLRLATWPALSPTAPPSAHAAEYEFRRRRQLKRLATPGVVMHKVLADDGTSVAGFSAWVAPKKSEDAAAQLQGGSTVAEAVNPGGEVPEGANRAIFEAQPRLMEEAKRRVLGERSDFWYLTSLATHPDHQGKGVGAALVRWGIEQGERDGVPVYLEATPDGYFLYKKLGFEQVDEIDVSELVPNCGSYKIVCMLKRPSSETQTQTQ</sequence>
<protein>
    <submittedName>
        <fullName evidence="2">Gnat family</fullName>
    </submittedName>
</protein>
<comment type="caution">
    <text evidence="2">The sequence shown here is derived from an EMBL/GenBank/DDBJ whole genome shotgun (WGS) entry which is preliminary data.</text>
</comment>
<keyword evidence="3" id="KW-1185">Reference proteome</keyword>
<feature type="domain" description="N-acetyltransferase" evidence="1">
    <location>
        <begin position="76"/>
        <end position="227"/>
    </location>
</feature>
<evidence type="ECO:0000259" key="1">
    <source>
        <dbReference type="PROSITE" id="PS51186"/>
    </source>
</evidence>
<dbReference type="CDD" id="cd04301">
    <property type="entry name" value="NAT_SF"/>
    <property type="match status" value="1"/>
</dbReference>
<dbReference type="InterPro" id="IPR016181">
    <property type="entry name" value="Acyl_CoA_acyltransferase"/>
</dbReference>
<dbReference type="PANTHER" id="PTHR42791:SF2">
    <property type="entry name" value="N-ACETYLTRANSFERASE DOMAIN-CONTAINING PROTEIN"/>
    <property type="match status" value="1"/>
</dbReference>
<proteinExistence type="predicted"/>